<gene>
    <name evidence="1" type="ORF">LTR84_005946</name>
</gene>
<sequence>MPEDHRGLTSHLLCDVTAAASASIAVSPLVAVVDSSVIRVASSTQRQHILPILWNSFKPLLFSPHRYITTRTSRLLFAVYLGTYSTANAIDTLQEHFNKDNTNPPAISPTTTKLIGVSAISTALTVYKDSCLTQMFGAAIKPKPVPRISYAIFTLRDVLTIYACFVCPPILSARLEELPDSVKDQLLLGKPEARARISQLILPVMVQFVSTPIHLFALDLYNRSHAGLGFADRLARVGRDLPAAVPTRMMRILPAFGVGGVLNTEMRGALRGWVGGSGRDPSGSNVNGWRATVQV</sequence>
<name>A0AAV9N2L0_9EURO</name>
<organism evidence="1 2">
    <name type="scientific">Exophiala bonariae</name>
    <dbReference type="NCBI Taxonomy" id="1690606"/>
    <lineage>
        <taxon>Eukaryota</taxon>
        <taxon>Fungi</taxon>
        <taxon>Dikarya</taxon>
        <taxon>Ascomycota</taxon>
        <taxon>Pezizomycotina</taxon>
        <taxon>Eurotiomycetes</taxon>
        <taxon>Chaetothyriomycetidae</taxon>
        <taxon>Chaetothyriales</taxon>
        <taxon>Herpotrichiellaceae</taxon>
        <taxon>Exophiala</taxon>
    </lineage>
</organism>
<proteinExistence type="predicted"/>
<protein>
    <recommendedName>
        <fullName evidence="3">Mitochondrial fission process protein 1</fullName>
    </recommendedName>
</protein>
<evidence type="ECO:0008006" key="3">
    <source>
        <dbReference type="Google" id="ProtNLM"/>
    </source>
</evidence>
<dbReference type="PANTHER" id="PTHR37845:SF1">
    <property type="entry name" value="SEQUENCE ORPHAN"/>
    <property type="match status" value="1"/>
</dbReference>
<comment type="caution">
    <text evidence="1">The sequence shown here is derived from an EMBL/GenBank/DDBJ whole genome shotgun (WGS) entry which is preliminary data.</text>
</comment>
<dbReference type="InterPro" id="IPR038781">
    <property type="entry name" value="C365.16-ike"/>
</dbReference>
<dbReference type="GO" id="GO:0005739">
    <property type="term" value="C:mitochondrion"/>
    <property type="evidence" value="ECO:0007669"/>
    <property type="project" value="TreeGrafter"/>
</dbReference>
<dbReference type="Proteomes" id="UP001358417">
    <property type="component" value="Unassembled WGS sequence"/>
</dbReference>
<dbReference type="EMBL" id="JAVRRD010000022">
    <property type="protein sequence ID" value="KAK5048276.1"/>
    <property type="molecule type" value="Genomic_DNA"/>
</dbReference>
<dbReference type="GeneID" id="89974120"/>
<keyword evidence="2" id="KW-1185">Reference proteome</keyword>
<dbReference type="AlphaFoldDB" id="A0AAV9N2L0"/>
<dbReference type="PANTHER" id="PTHR37845">
    <property type="entry name" value="SEQUENCE ORPHAN"/>
    <property type="match status" value="1"/>
</dbReference>
<evidence type="ECO:0000313" key="1">
    <source>
        <dbReference type="EMBL" id="KAK5048276.1"/>
    </source>
</evidence>
<accession>A0AAV9N2L0</accession>
<evidence type="ECO:0000313" key="2">
    <source>
        <dbReference type="Proteomes" id="UP001358417"/>
    </source>
</evidence>
<reference evidence="1 2" key="1">
    <citation type="submission" date="2023-08" db="EMBL/GenBank/DDBJ databases">
        <title>Black Yeasts Isolated from many extreme environments.</title>
        <authorList>
            <person name="Coleine C."/>
            <person name="Stajich J.E."/>
            <person name="Selbmann L."/>
        </authorList>
    </citation>
    <scope>NUCLEOTIDE SEQUENCE [LARGE SCALE GENOMIC DNA]</scope>
    <source>
        <strain evidence="1 2">CCFEE 5792</strain>
    </source>
</reference>
<dbReference type="RefSeq" id="XP_064703734.1">
    <property type="nucleotide sequence ID" value="XM_064849510.1"/>
</dbReference>